<comment type="catalytic activity">
    <reaction evidence="9">
        <text>L-cysteine + O2 = 3-sulfino-L-alanine + H(+)</text>
        <dbReference type="Rhea" id="RHEA:20441"/>
        <dbReference type="ChEBI" id="CHEBI:15378"/>
        <dbReference type="ChEBI" id="CHEBI:15379"/>
        <dbReference type="ChEBI" id="CHEBI:35235"/>
        <dbReference type="ChEBI" id="CHEBI:61085"/>
        <dbReference type="EC" id="1.13.11.20"/>
    </reaction>
    <physiologicalReaction direction="left-to-right" evidence="9">
        <dbReference type="Rhea" id="RHEA:20442"/>
    </physiologicalReaction>
</comment>
<dbReference type="InterPro" id="IPR014710">
    <property type="entry name" value="RmlC-like_jellyroll"/>
</dbReference>
<feature type="binding site" evidence="12">
    <location>
        <position position="85"/>
    </location>
    <ligand>
        <name>Fe cation</name>
        <dbReference type="ChEBI" id="CHEBI:24875"/>
        <note>catalytic</note>
    </ligand>
</feature>
<evidence type="ECO:0000256" key="1">
    <source>
        <dbReference type="ARBA" id="ARBA00001967"/>
    </source>
</evidence>
<dbReference type="OrthoDB" id="543511at2759"/>
<comment type="pathway">
    <text evidence="2 13">Organosulfur biosynthesis; taurine biosynthesis; hypotaurine from L-cysteine: step 1/2.</text>
</comment>
<dbReference type="Proteomes" id="UP000001307">
    <property type="component" value="Unassembled WGS sequence"/>
</dbReference>
<evidence type="ECO:0000256" key="4">
    <source>
        <dbReference type="ARBA" id="ARBA00022723"/>
    </source>
</evidence>
<evidence type="ECO:0000256" key="11">
    <source>
        <dbReference type="PIRSR" id="PIRSR610300-50"/>
    </source>
</evidence>
<keyword evidence="8 12" id="KW-0408">Iron</keyword>
<sequence>MIDVPTPATIEDLVTGLNIFSRAEIPSEKKSAMIVDYFKLYKNNDWQKFAFWDDFRYTRNLIEEIDGCYSLILMCWPEGSASRIHDHPNADCIMACLDGKIKYRIITSIKFELTSRETQLNWPEADDNKPVILSKETFAVSGEVLHMNDSMGIHRVENASSSDRAATLHFYFPCIHECLIFAEDSGRSTKVKMCYHSIKGVKQAPQNISRGAQCIS</sequence>
<keyword evidence="5 11" id="KW-0883">Thioether bond</keyword>
<dbReference type="EMBL" id="FN653018">
    <property type="protein sequence ID" value="CBY22024.1"/>
    <property type="molecule type" value="Genomic_DNA"/>
</dbReference>
<protein>
    <recommendedName>
        <fullName evidence="13">Cysteine dioxygenase</fullName>
        <ecNumber evidence="13">1.13.11.20</ecNumber>
    </recommendedName>
</protein>
<keyword evidence="6 13" id="KW-0223">Dioxygenase</keyword>
<dbReference type="GO" id="GO:0017172">
    <property type="term" value="F:cysteine dioxygenase activity"/>
    <property type="evidence" value="ECO:0007669"/>
    <property type="project" value="UniProtKB-UniRule"/>
</dbReference>
<comment type="cofactor">
    <cofactor evidence="13">
        <name>Fe cation</name>
        <dbReference type="ChEBI" id="CHEBI:24875"/>
    </cofactor>
    <text evidence="13">Binds 1 Fe cation per subunit.</text>
</comment>
<evidence type="ECO:0000256" key="6">
    <source>
        <dbReference type="ARBA" id="ARBA00022964"/>
    </source>
</evidence>
<feature type="binding site" evidence="12">
    <location>
        <position position="154"/>
    </location>
    <ligand>
        <name>Fe cation</name>
        <dbReference type="ChEBI" id="CHEBI:24875"/>
        <note>catalytic</note>
    </ligand>
</feature>
<evidence type="ECO:0000313" key="15">
    <source>
        <dbReference type="Proteomes" id="UP000001307"/>
    </source>
</evidence>
<dbReference type="InterPro" id="IPR011051">
    <property type="entry name" value="RmlC_Cupin_sf"/>
</dbReference>
<evidence type="ECO:0000313" key="14">
    <source>
        <dbReference type="EMBL" id="CBY22024.1"/>
    </source>
</evidence>
<evidence type="ECO:0000256" key="3">
    <source>
        <dbReference type="ARBA" id="ARBA00006622"/>
    </source>
</evidence>
<proteinExistence type="inferred from homology"/>
<reference evidence="14" key="1">
    <citation type="journal article" date="2010" name="Science">
        <title>Plasticity of animal genome architecture unmasked by rapid evolution of a pelagic tunicate.</title>
        <authorList>
            <person name="Denoeud F."/>
            <person name="Henriet S."/>
            <person name="Mungpakdee S."/>
            <person name="Aury J.M."/>
            <person name="Da Silva C."/>
            <person name="Brinkmann H."/>
            <person name="Mikhaleva J."/>
            <person name="Olsen L.C."/>
            <person name="Jubin C."/>
            <person name="Canestro C."/>
            <person name="Bouquet J.M."/>
            <person name="Danks G."/>
            <person name="Poulain J."/>
            <person name="Campsteijn C."/>
            <person name="Adamski M."/>
            <person name="Cross I."/>
            <person name="Yadetie F."/>
            <person name="Muffato M."/>
            <person name="Louis A."/>
            <person name="Butcher S."/>
            <person name="Tsagkogeorga G."/>
            <person name="Konrad A."/>
            <person name="Singh S."/>
            <person name="Jensen M.F."/>
            <person name="Cong E.H."/>
            <person name="Eikeseth-Otteraa H."/>
            <person name="Noel B."/>
            <person name="Anthouard V."/>
            <person name="Porcel B.M."/>
            <person name="Kachouri-Lafond R."/>
            <person name="Nishino A."/>
            <person name="Ugolini M."/>
            <person name="Chourrout P."/>
            <person name="Nishida H."/>
            <person name="Aasland R."/>
            <person name="Huzurbazar S."/>
            <person name="Westhof E."/>
            <person name="Delsuc F."/>
            <person name="Lehrach H."/>
            <person name="Reinhardt R."/>
            <person name="Weissenbach J."/>
            <person name="Roy S.W."/>
            <person name="Artiguenave F."/>
            <person name="Postlethwait J.H."/>
            <person name="Manak J.R."/>
            <person name="Thompson E.M."/>
            <person name="Jaillon O."/>
            <person name="Du Pasquier L."/>
            <person name="Boudinot P."/>
            <person name="Liberles D.A."/>
            <person name="Volff J.N."/>
            <person name="Philippe H."/>
            <person name="Lenhard B."/>
            <person name="Roest Crollius H."/>
            <person name="Wincker P."/>
            <person name="Chourrout D."/>
        </authorList>
    </citation>
    <scope>NUCLEOTIDE SEQUENCE [LARGE SCALE GENOMIC DNA]</scope>
</reference>
<feature type="binding site" evidence="12">
    <location>
        <position position="87"/>
    </location>
    <ligand>
        <name>Fe cation</name>
        <dbReference type="ChEBI" id="CHEBI:24875"/>
        <note>catalytic</note>
    </ligand>
</feature>
<dbReference type="InParanoid" id="E4WXD2"/>
<evidence type="ECO:0000256" key="2">
    <source>
        <dbReference type="ARBA" id="ARBA00004759"/>
    </source>
</evidence>
<comment type="function">
    <text evidence="10">Catalyzes the oxidation of cysteine to cysteine sulfinic acid with addition of molecular dioxygen.</text>
</comment>
<evidence type="ECO:0000256" key="8">
    <source>
        <dbReference type="ARBA" id="ARBA00023004"/>
    </source>
</evidence>
<keyword evidence="15" id="KW-1185">Reference proteome</keyword>
<keyword evidence="7 13" id="KW-0560">Oxidoreductase</keyword>
<comment type="cofactor">
    <cofactor evidence="1">
        <name>Ni(2+)</name>
        <dbReference type="ChEBI" id="CHEBI:49786"/>
    </cofactor>
</comment>
<accession>E4WXD2</accession>
<organism evidence="14">
    <name type="scientific">Oikopleura dioica</name>
    <name type="common">Tunicate</name>
    <dbReference type="NCBI Taxonomy" id="34765"/>
    <lineage>
        <taxon>Eukaryota</taxon>
        <taxon>Metazoa</taxon>
        <taxon>Chordata</taxon>
        <taxon>Tunicata</taxon>
        <taxon>Appendicularia</taxon>
        <taxon>Copelata</taxon>
        <taxon>Oikopleuridae</taxon>
        <taxon>Oikopleura</taxon>
    </lineage>
</organism>
<evidence type="ECO:0000256" key="9">
    <source>
        <dbReference type="ARBA" id="ARBA00024284"/>
    </source>
</evidence>
<comment type="similarity">
    <text evidence="3 13">Belongs to the cysteine dioxygenase family.</text>
</comment>
<dbReference type="PANTHER" id="PTHR12918">
    <property type="entry name" value="CYSTEINE DIOXYGENASE"/>
    <property type="match status" value="1"/>
</dbReference>
<gene>
    <name evidence="14" type="ORF">GSOID_T00011564001</name>
</gene>
<dbReference type="AlphaFoldDB" id="E4WXD2"/>
<dbReference type="Gene3D" id="2.60.120.10">
    <property type="entry name" value="Jelly Rolls"/>
    <property type="match status" value="1"/>
</dbReference>
<dbReference type="SUPFAM" id="SSF51182">
    <property type="entry name" value="RmlC-like cupins"/>
    <property type="match status" value="1"/>
</dbReference>
<dbReference type="GO" id="GO:0042412">
    <property type="term" value="P:taurine biosynthetic process"/>
    <property type="evidence" value="ECO:0007669"/>
    <property type="project" value="UniProtKB-UniRule"/>
</dbReference>
<dbReference type="GO" id="GO:0008198">
    <property type="term" value="F:ferrous iron binding"/>
    <property type="evidence" value="ECO:0007669"/>
    <property type="project" value="TreeGrafter"/>
</dbReference>
<feature type="cross-link" description="3'-(S-cysteinyl)-tyrosine (Cys-Tyr)" evidence="11">
    <location>
        <begin position="92"/>
        <end position="171"/>
    </location>
</feature>
<dbReference type="PANTHER" id="PTHR12918:SF1">
    <property type="entry name" value="CYSTEINE DIOXYGENASE TYPE 1"/>
    <property type="match status" value="1"/>
</dbReference>
<evidence type="ECO:0000256" key="12">
    <source>
        <dbReference type="PIRSR" id="PIRSR610300-51"/>
    </source>
</evidence>
<evidence type="ECO:0000256" key="7">
    <source>
        <dbReference type="ARBA" id="ARBA00023002"/>
    </source>
</evidence>
<evidence type="ECO:0000256" key="13">
    <source>
        <dbReference type="RuleBase" id="RU366010"/>
    </source>
</evidence>
<dbReference type="UniPathway" id="UPA00012">
    <property type="reaction ID" value="UER00537"/>
</dbReference>
<evidence type="ECO:0000256" key="10">
    <source>
        <dbReference type="ARBA" id="ARBA00033725"/>
    </source>
</evidence>
<evidence type="ECO:0000256" key="5">
    <source>
        <dbReference type="ARBA" id="ARBA00022784"/>
    </source>
</evidence>
<dbReference type="InterPro" id="IPR010300">
    <property type="entry name" value="CDO_1"/>
</dbReference>
<dbReference type="GO" id="GO:0019448">
    <property type="term" value="P:L-cysteine catabolic process"/>
    <property type="evidence" value="ECO:0007669"/>
    <property type="project" value="TreeGrafter"/>
</dbReference>
<dbReference type="CDD" id="cd10548">
    <property type="entry name" value="cupin_CDO"/>
    <property type="match status" value="1"/>
</dbReference>
<dbReference type="EC" id="1.13.11.20" evidence="13"/>
<keyword evidence="4 12" id="KW-0479">Metal-binding</keyword>
<name>E4WXD2_OIKDI</name>
<dbReference type="Pfam" id="PF05995">
    <property type="entry name" value="CDO_I"/>
    <property type="match status" value="1"/>
</dbReference>